<evidence type="ECO:0000313" key="3">
    <source>
        <dbReference type="Proteomes" id="UP001152759"/>
    </source>
</evidence>
<dbReference type="Proteomes" id="UP001152759">
    <property type="component" value="Chromosome 1"/>
</dbReference>
<dbReference type="InterPro" id="IPR051560">
    <property type="entry name" value="MAM_domain-containing"/>
</dbReference>
<feature type="domain" description="MAM" evidence="1">
    <location>
        <begin position="607"/>
        <end position="696"/>
    </location>
</feature>
<dbReference type="Pfam" id="PF00629">
    <property type="entry name" value="MAM"/>
    <property type="match status" value="4"/>
</dbReference>
<sequence length="720" mass="79204">MVLADKPNGVIQVIFLCLITTFEFHSSSSSSDLLTAPEQQNAEATNLLVREKRQGAEICDFGAEPNLIFCDWSNRNSTILRWELGAGTLANWIGGPSKDAGSDDNSKGGYIFFETSLLAAPVLRVEDIGVRDGQNAYIESAIQMSTGAEGKCVSFSFSIDGLSAAGLRVILQPVKDGRPDGFFRVLWGTKDPSNRMWMEAEVLYTYNRDHQIVFEGVAKELPDPFRKFRGFVAVDNVALKPGSECRGHCTFEGGFCGWTNDEEDDFDWSLGRGSENPSTGPATDRSSFIYGGIEGGYAYIDSSYPRRPGDIARLSSMEFDPTGPDTPICMRFWTHMFGNGIGTLTITISDRREGQDRDIWSLSGEAGNGWYQAEVPVSSTNPFRIVLVGKVGKNNLGDIAVDDISLTPGACPTAPQIAAAQSGDCTFEVDECEWGNVILRERLDDIDWERTSGLSLRNPALHDHTLGTEKGYLVTLGRTAVQRPGARAWYTSRIFKATTAPRCLSFWFIMNEPFIDANGPSLGAVSIFTKNIDKQNNVVMKPIWRLYNHQGPDWQYGQALIKDPNDSIIIEGVWGSARINGFIALDDITFFGGSCSTIPKAATVRVGECRFERDMCDWSNGTDKTIASWRLATITRRPANLPDKTFGAPDGYIYYDLFNQILGNNMVRLVSPVIPAAEDSQLCFSFWYAAFGAGESAVMQVIKQDNSSNDAPGEKVNGKK</sequence>
<dbReference type="PANTHER" id="PTHR23282:SF101">
    <property type="entry name" value="MAM DOMAIN-CONTAINING PROTEIN"/>
    <property type="match status" value="1"/>
</dbReference>
<dbReference type="GO" id="GO:0016020">
    <property type="term" value="C:membrane"/>
    <property type="evidence" value="ECO:0007669"/>
    <property type="project" value="InterPro"/>
</dbReference>
<dbReference type="Gene3D" id="2.60.120.200">
    <property type="match status" value="4"/>
</dbReference>
<feature type="domain" description="MAM" evidence="1">
    <location>
        <begin position="423"/>
        <end position="597"/>
    </location>
</feature>
<keyword evidence="3" id="KW-1185">Reference proteome</keyword>
<evidence type="ECO:0000259" key="1">
    <source>
        <dbReference type="PROSITE" id="PS50060"/>
    </source>
</evidence>
<reference evidence="2" key="1">
    <citation type="submission" date="2021-12" db="EMBL/GenBank/DDBJ databases">
        <authorList>
            <person name="King R."/>
        </authorList>
    </citation>
    <scope>NUCLEOTIDE SEQUENCE</scope>
</reference>
<organism evidence="2 3">
    <name type="scientific">Bemisia tabaci</name>
    <name type="common">Sweetpotato whitefly</name>
    <name type="synonym">Aleurodes tabaci</name>
    <dbReference type="NCBI Taxonomy" id="7038"/>
    <lineage>
        <taxon>Eukaryota</taxon>
        <taxon>Metazoa</taxon>
        <taxon>Ecdysozoa</taxon>
        <taxon>Arthropoda</taxon>
        <taxon>Hexapoda</taxon>
        <taxon>Insecta</taxon>
        <taxon>Pterygota</taxon>
        <taxon>Neoptera</taxon>
        <taxon>Paraneoptera</taxon>
        <taxon>Hemiptera</taxon>
        <taxon>Sternorrhyncha</taxon>
        <taxon>Aleyrodoidea</taxon>
        <taxon>Aleyrodidae</taxon>
        <taxon>Aleyrodinae</taxon>
        <taxon>Bemisia</taxon>
    </lineage>
</organism>
<dbReference type="InterPro" id="IPR013320">
    <property type="entry name" value="ConA-like_dom_sf"/>
</dbReference>
<dbReference type="CDD" id="cd06263">
    <property type="entry name" value="MAM"/>
    <property type="match status" value="3"/>
</dbReference>
<dbReference type="PROSITE" id="PS50060">
    <property type="entry name" value="MAM_2"/>
    <property type="match status" value="4"/>
</dbReference>
<protein>
    <recommendedName>
        <fullName evidence="1">MAM domain-containing protein</fullName>
    </recommendedName>
</protein>
<dbReference type="SUPFAM" id="SSF49899">
    <property type="entry name" value="Concanavalin A-like lectins/glucanases"/>
    <property type="match status" value="4"/>
</dbReference>
<proteinExistence type="predicted"/>
<feature type="domain" description="MAM" evidence="1">
    <location>
        <begin position="247"/>
        <end position="413"/>
    </location>
</feature>
<name>A0A9N9ZYX8_BEMTA</name>
<dbReference type="SMART" id="SM00137">
    <property type="entry name" value="MAM"/>
    <property type="match status" value="3"/>
</dbReference>
<dbReference type="AlphaFoldDB" id="A0A9N9ZYX8"/>
<feature type="domain" description="MAM" evidence="1">
    <location>
        <begin position="57"/>
        <end position="247"/>
    </location>
</feature>
<accession>A0A9N9ZYX8</accession>
<gene>
    <name evidence="2" type="ORF">BEMITA_LOCUS253</name>
</gene>
<evidence type="ECO:0000313" key="2">
    <source>
        <dbReference type="EMBL" id="CAH0380491.1"/>
    </source>
</evidence>
<dbReference type="InterPro" id="IPR000998">
    <property type="entry name" value="MAM_dom"/>
</dbReference>
<dbReference type="EMBL" id="OU963862">
    <property type="protein sequence ID" value="CAH0380491.1"/>
    <property type="molecule type" value="Genomic_DNA"/>
</dbReference>
<dbReference type="PANTHER" id="PTHR23282">
    <property type="entry name" value="APICAL ENDOSOMAL GLYCOPROTEIN PRECURSOR"/>
    <property type="match status" value="1"/>
</dbReference>